<evidence type="ECO:0000313" key="2">
    <source>
        <dbReference type="Proteomes" id="UP000053091"/>
    </source>
</evidence>
<dbReference type="AlphaFoldDB" id="A0A0S7C215"/>
<organism evidence="1">
    <name type="scientific">Lentimicrobium saccharophilum</name>
    <dbReference type="NCBI Taxonomy" id="1678841"/>
    <lineage>
        <taxon>Bacteria</taxon>
        <taxon>Pseudomonadati</taxon>
        <taxon>Bacteroidota</taxon>
        <taxon>Bacteroidia</taxon>
        <taxon>Bacteroidales</taxon>
        <taxon>Lentimicrobiaceae</taxon>
        <taxon>Lentimicrobium</taxon>
    </lineage>
</organism>
<keyword evidence="2" id="KW-1185">Reference proteome</keyword>
<proteinExistence type="predicted"/>
<name>A0A0S7C215_9BACT</name>
<evidence type="ECO:0000313" key="1">
    <source>
        <dbReference type="EMBL" id="GAP43216.1"/>
    </source>
</evidence>
<reference evidence="1" key="1">
    <citation type="journal article" date="2015" name="Genome Announc.">
        <title>Draft Genome Sequence of Bacteroidales Strain TBC1, a Novel Isolate from a Methanogenic Wastewater Treatment System.</title>
        <authorList>
            <person name="Tourlousse D.M."/>
            <person name="Matsuura N."/>
            <person name="Sun L."/>
            <person name="Toyonaga M."/>
            <person name="Kuroda K."/>
            <person name="Ohashi A."/>
            <person name="Cruz R."/>
            <person name="Yamaguchi T."/>
            <person name="Sekiguchi Y."/>
        </authorList>
    </citation>
    <scope>NUCLEOTIDE SEQUENCE [LARGE SCALE GENOMIC DNA]</scope>
    <source>
        <strain evidence="1">TBC1</strain>
    </source>
</reference>
<gene>
    <name evidence="1" type="ORF">TBC1_111366</name>
</gene>
<sequence length="191" mass="21098">MKNLNTSRQPRAERAYGLSGAAWLLGFILLLLTVGLQAQTLLQLDRQIATMLASPNTAIVDEGQHLQSLVADLHPTLYITKGEFTYYGGDYPLRVKCDAASISNLYQPLPAYSGVELIIIRVTSPAELGAQVDLTRLTAFTQLKYIYFLCTFDVCPEFNQSRTCVENRLSPMLSGQGDGVMMILYKVSIPS</sequence>
<dbReference type="EMBL" id="DF968182">
    <property type="protein sequence ID" value="GAP43216.1"/>
    <property type="molecule type" value="Genomic_DNA"/>
</dbReference>
<dbReference type="Proteomes" id="UP000053091">
    <property type="component" value="Unassembled WGS sequence"/>
</dbReference>
<protein>
    <submittedName>
        <fullName evidence="1">Uncharacterized protein</fullName>
    </submittedName>
</protein>
<dbReference type="RefSeq" id="WP_062040054.1">
    <property type="nucleotide sequence ID" value="NZ_DF968182.1"/>
</dbReference>
<accession>A0A0S7C215</accession>